<dbReference type="Proteomes" id="UP000316096">
    <property type="component" value="Unassembled WGS sequence"/>
</dbReference>
<keyword evidence="1" id="KW-0378">Hydrolase</keyword>
<dbReference type="OrthoDB" id="2987348at2"/>
<evidence type="ECO:0000256" key="1">
    <source>
        <dbReference type="ARBA" id="ARBA00022801"/>
    </source>
</evidence>
<dbReference type="InterPro" id="IPR029058">
    <property type="entry name" value="AB_hydrolase_fold"/>
</dbReference>
<evidence type="ECO:0000313" key="4">
    <source>
        <dbReference type="Proteomes" id="UP000316096"/>
    </source>
</evidence>
<accession>A0A543CRG9</accession>
<dbReference type="GO" id="GO:0016787">
    <property type="term" value="F:hydrolase activity"/>
    <property type="evidence" value="ECO:0007669"/>
    <property type="project" value="UniProtKB-KW"/>
</dbReference>
<protein>
    <submittedName>
        <fullName evidence="3">Pimeloyl-ACP methyl ester carboxylesterase</fullName>
    </submittedName>
</protein>
<dbReference type="PANTHER" id="PTHR43329">
    <property type="entry name" value="EPOXIDE HYDROLASE"/>
    <property type="match status" value="1"/>
</dbReference>
<gene>
    <name evidence="3" type="ORF">FB559_5346</name>
</gene>
<dbReference type="Gene3D" id="3.40.50.1820">
    <property type="entry name" value="alpha/beta hydrolase"/>
    <property type="match status" value="1"/>
</dbReference>
<comment type="caution">
    <text evidence="3">The sequence shown here is derived from an EMBL/GenBank/DDBJ whole genome shotgun (WGS) entry which is preliminary data.</text>
</comment>
<proteinExistence type="predicted"/>
<dbReference type="RefSeq" id="WP_141958600.1">
    <property type="nucleotide sequence ID" value="NZ_VFOZ01000001.1"/>
</dbReference>
<keyword evidence="4" id="KW-1185">Reference proteome</keyword>
<dbReference type="InterPro" id="IPR000639">
    <property type="entry name" value="Epox_hydrolase-like"/>
</dbReference>
<evidence type="ECO:0000313" key="3">
    <source>
        <dbReference type="EMBL" id="TQL99648.1"/>
    </source>
</evidence>
<dbReference type="SUPFAM" id="SSF53474">
    <property type="entry name" value="alpha/beta-Hydrolases"/>
    <property type="match status" value="1"/>
</dbReference>
<dbReference type="AlphaFoldDB" id="A0A543CRG9"/>
<evidence type="ECO:0000259" key="2">
    <source>
        <dbReference type="Pfam" id="PF00561"/>
    </source>
</evidence>
<dbReference type="InterPro" id="IPR000073">
    <property type="entry name" value="AB_hydrolase_1"/>
</dbReference>
<name>A0A543CRG9_9ACTN</name>
<organism evidence="3 4">
    <name type="scientific">Actinoallomurus bryophytorum</name>
    <dbReference type="NCBI Taxonomy" id="1490222"/>
    <lineage>
        <taxon>Bacteria</taxon>
        <taxon>Bacillati</taxon>
        <taxon>Actinomycetota</taxon>
        <taxon>Actinomycetes</taxon>
        <taxon>Streptosporangiales</taxon>
        <taxon>Thermomonosporaceae</taxon>
        <taxon>Actinoallomurus</taxon>
    </lineage>
</organism>
<sequence>MKTDTVDANGLTFGYLEAGDGPLALCLHGFPDSAHTWRHLLPALAGAGYRAVAPFQRGYAPTGIPADGAYQTGALAADANALHEVLGGDGDAVLVGHDWGATATYAAAAHEPSRWRRAVTMAVPPIPAMSSAFLDYAQLKRSFYMFLFQTPLAEMAVTADDLAFLDGLWADWSPGYDATADLEHVKACLREPANLSAALGYYRAMFDSSRHVAAYAAEQESARRAGERPILYLHGAADGCLDTGRVRDVQHHLPPGSRAEIVPGTGHFLHLEQPAVVNGLVLDWLAG</sequence>
<reference evidence="3 4" key="1">
    <citation type="submission" date="2019-06" db="EMBL/GenBank/DDBJ databases">
        <title>Sequencing the genomes of 1000 actinobacteria strains.</title>
        <authorList>
            <person name="Klenk H.-P."/>
        </authorList>
    </citation>
    <scope>NUCLEOTIDE SEQUENCE [LARGE SCALE GENOMIC DNA]</scope>
    <source>
        <strain evidence="3 4">DSM 102200</strain>
    </source>
</reference>
<feature type="domain" description="AB hydrolase-1" evidence="2">
    <location>
        <begin position="25"/>
        <end position="274"/>
    </location>
</feature>
<dbReference type="PRINTS" id="PR00412">
    <property type="entry name" value="EPOXHYDRLASE"/>
</dbReference>
<dbReference type="EMBL" id="VFOZ01000001">
    <property type="protein sequence ID" value="TQL99648.1"/>
    <property type="molecule type" value="Genomic_DNA"/>
</dbReference>
<dbReference type="Pfam" id="PF00561">
    <property type="entry name" value="Abhydrolase_1"/>
    <property type="match status" value="1"/>
</dbReference>